<dbReference type="EMBL" id="JAMWBK010000003">
    <property type="protein sequence ID" value="KAJ8906331.1"/>
    <property type="molecule type" value="Genomic_DNA"/>
</dbReference>
<sequence>MQSRADARQILAIQKAVRVYEISQFLIQNRYAAVLQMFGEGYWADVRRKLESYSENVDVAYIAPWVGKEVASSQGLEDLIPIFEVSESALIVSNEFDAISEVLKKAKKTLQRSYLVAGKLDRTIVSGAEMFRLATGPNEFESRVEMLSVLLQNQRSAVQLLGGSSQELVRTIQHPGLKLATLIDMHSWKDEQS</sequence>
<dbReference type="AlphaFoldDB" id="A0AAV8UXK7"/>
<keyword evidence="3" id="KW-1185">Reference proteome</keyword>
<evidence type="ECO:0000256" key="1">
    <source>
        <dbReference type="ARBA" id="ARBA00008889"/>
    </source>
</evidence>
<protein>
    <submittedName>
        <fullName evidence="2">Uncharacterized protein</fullName>
    </submittedName>
</protein>
<name>A0AAV8UXK7_9RHOD</name>
<reference evidence="2 3" key="1">
    <citation type="journal article" date="2023" name="Nat. Commun.">
        <title>Origin of minicircular mitochondrial genomes in red algae.</title>
        <authorList>
            <person name="Lee Y."/>
            <person name="Cho C.H."/>
            <person name="Lee Y.M."/>
            <person name="Park S.I."/>
            <person name="Yang J.H."/>
            <person name="West J.A."/>
            <person name="Bhattacharya D."/>
            <person name="Yoon H.S."/>
        </authorList>
    </citation>
    <scope>NUCLEOTIDE SEQUENCE [LARGE SCALE GENOMIC DNA]</scope>
    <source>
        <strain evidence="2 3">CCMP1338</strain>
        <tissue evidence="2">Whole cell</tissue>
    </source>
</reference>
<evidence type="ECO:0000313" key="3">
    <source>
        <dbReference type="Proteomes" id="UP001157974"/>
    </source>
</evidence>
<accession>A0AAV8UXK7</accession>
<comment type="caution">
    <text evidence="2">The sequence shown here is derived from an EMBL/GenBank/DDBJ whole genome shotgun (WGS) entry which is preliminary data.</text>
</comment>
<organism evidence="2 3">
    <name type="scientific">Rhodosorus marinus</name>
    <dbReference type="NCBI Taxonomy" id="101924"/>
    <lineage>
        <taxon>Eukaryota</taxon>
        <taxon>Rhodophyta</taxon>
        <taxon>Stylonematophyceae</taxon>
        <taxon>Stylonematales</taxon>
        <taxon>Stylonemataceae</taxon>
        <taxon>Rhodosorus</taxon>
    </lineage>
</organism>
<dbReference type="Gene3D" id="3.30.70.1730">
    <property type="match status" value="1"/>
</dbReference>
<evidence type="ECO:0000313" key="2">
    <source>
        <dbReference type="EMBL" id="KAJ8906331.1"/>
    </source>
</evidence>
<proteinExistence type="inferred from homology"/>
<dbReference type="InterPro" id="IPR043141">
    <property type="entry name" value="Ribosomal_uL10-like_sf"/>
</dbReference>
<dbReference type="SUPFAM" id="SSF160369">
    <property type="entry name" value="Ribosomal protein L10-like"/>
    <property type="match status" value="1"/>
</dbReference>
<comment type="similarity">
    <text evidence="1">Belongs to the universal ribosomal protein uL10 family.</text>
</comment>
<dbReference type="Proteomes" id="UP001157974">
    <property type="component" value="Unassembled WGS sequence"/>
</dbReference>
<gene>
    <name evidence="2" type="ORF">NDN08_002824</name>
</gene>